<evidence type="ECO:0000313" key="6">
    <source>
        <dbReference type="Proteomes" id="UP001501600"/>
    </source>
</evidence>
<dbReference type="EMBL" id="BAABLF010000008">
    <property type="protein sequence ID" value="GAA5190732.1"/>
    <property type="molecule type" value="Genomic_DNA"/>
</dbReference>
<organism evidence="5 6">
    <name type="scientific">Ferrimonas gelatinilytica</name>
    <dbReference type="NCBI Taxonomy" id="1255257"/>
    <lineage>
        <taxon>Bacteria</taxon>
        <taxon>Pseudomonadati</taxon>
        <taxon>Pseudomonadota</taxon>
        <taxon>Gammaproteobacteria</taxon>
        <taxon>Alteromonadales</taxon>
        <taxon>Ferrimonadaceae</taxon>
        <taxon>Ferrimonas</taxon>
    </lineage>
</organism>
<evidence type="ECO:0000256" key="3">
    <source>
        <dbReference type="ARBA" id="ARBA00022750"/>
    </source>
</evidence>
<dbReference type="NCBIfam" id="TIGR00072">
    <property type="entry name" value="hydrog_prot"/>
    <property type="match status" value="1"/>
</dbReference>
<keyword evidence="3" id="KW-0064">Aspartyl protease</keyword>
<comment type="caution">
    <text evidence="5">The sequence shown here is derived from an EMBL/GenBank/DDBJ whole genome shotgun (WGS) entry which is preliminary data.</text>
</comment>
<keyword evidence="4" id="KW-0378">Hydrolase</keyword>
<comment type="similarity">
    <text evidence="1">Belongs to the peptidase A31 family.</text>
</comment>
<dbReference type="Pfam" id="PF01750">
    <property type="entry name" value="HycI"/>
    <property type="match status" value="1"/>
</dbReference>
<protein>
    <submittedName>
        <fullName evidence="5">HyaD/HybD family hydrogenase maturation endopeptidase</fullName>
    </submittedName>
</protein>
<proteinExistence type="inferred from homology"/>
<dbReference type="CDD" id="cd06062">
    <property type="entry name" value="H2MP_MemB-H2up"/>
    <property type="match status" value="1"/>
</dbReference>
<evidence type="ECO:0000313" key="5">
    <source>
        <dbReference type="EMBL" id="GAA5190732.1"/>
    </source>
</evidence>
<accession>A0ABP9S4H1</accession>
<evidence type="ECO:0000256" key="1">
    <source>
        <dbReference type="ARBA" id="ARBA00006814"/>
    </source>
</evidence>
<gene>
    <name evidence="5" type="ORF">GCM10025772_16070</name>
</gene>
<dbReference type="SUPFAM" id="SSF53163">
    <property type="entry name" value="HybD-like"/>
    <property type="match status" value="1"/>
</dbReference>
<keyword evidence="6" id="KW-1185">Reference proteome</keyword>
<dbReference type="InterPro" id="IPR023430">
    <property type="entry name" value="Pept_HybD-like_dom_sf"/>
</dbReference>
<reference evidence="6" key="1">
    <citation type="journal article" date="2019" name="Int. J. Syst. Evol. Microbiol.">
        <title>The Global Catalogue of Microorganisms (GCM) 10K type strain sequencing project: providing services to taxonomists for standard genome sequencing and annotation.</title>
        <authorList>
            <consortium name="The Broad Institute Genomics Platform"/>
            <consortium name="The Broad Institute Genome Sequencing Center for Infectious Disease"/>
            <person name="Wu L."/>
            <person name="Ma J."/>
        </authorList>
    </citation>
    <scope>NUCLEOTIDE SEQUENCE [LARGE SCALE GENOMIC DNA]</scope>
    <source>
        <strain evidence="6">JCM 18720</strain>
    </source>
</reference>
<name>A0ABP9S4H1_9GAMM</name>
<dbReference type="InterPro" id="IPR000671">
    <property type="entry name" value="Peptidase_A31"/>
</dbReference>
<evidence type="ECO:0000256" key="2">
    <source>
        <dbReference type="ARBA" id="ARBA00022670"/>
    </source>
</evidence>
<dbReference type="Proteomes" id="UP001501600">
    <property type="component" value="Unassembled WGS sequence"/>
</dbReference>
<dbReference type="Gene3D" id="3.40.50.1450">
    <property type="entry name" value="HybD-like"/>
    <property type="match status" value="1"/>
</dbReference>
<dbReference type="PANTHER" id="PTHR30302">
    <property type="entry name" value="HYDROGENASE 1 MATURATION PROTEASE"/>
    <property type="match status" value="1"/>
</dbReference>
<sequence>MSPRSDSGLFFLDTAMTQKFLVLGIGNVLFADEGIGVHLTHYLQQKYRFEGPHRLDFVDGGTLAHALIPMIAQYDQLLVIDTVHSTQGAAGSVYLFDFDQVPHHIDFQGSAHEVEMLQTLNMMEMVGDRPPTHILGVIPEVLEAMSFELSESIQRAVPLMEQAFCDHLTARGFTLTQKANPDIVALARQSCDQETRYEAAV</sequence>
<dbReference type="PRINTS" id="PR00446">
    <property type="entry name" value="HYDRGNUPTAKE"/>
</dbReference>
<keyword evidence="2" id="KW-0645">Protease</keyword>
<evidence type="ECO:0000256" key="4">
    <source>
        <dbReference type="ARBA" id="ARBA00022801"/>
    </source>
</evidence>
<dbReference type="PANTHER" id="PTHR30302:SF1">
    <property type="entry name" value="HYDROGENASE 2 MATURATION PROTEASE"/>
    <property type="match status" value="1"/>
</dbReference>